<dbReference type="EMBL" id="POTX01000159">
    <property type="protein sequence ID" value="PZF91791.1"/>
    <property type="molecule type" value="Genomic_DNA"/>
</dbReference>
<dbReference type="GO" id="GO:0051607">
    <property type="term" value="P:defense response to virus"/>
    <property type="evidence" value="ECO:0007669"/>
    <property type="project" value="UniProtKB-UniRule"/>
</dbReference>
<comment type="cofactor">
    <cofactor evidence="1 9">
        <name>Mg(2+)</name>
        <dbReference type="ChEBI" id="CHEBI:18420"/>
    </cofactor>
</comment>
<comment type="caution">
    <text evidence="11">The sequence shown here is derived from an EMBL/GenBank/DDBJ whole genome shotgun (WGS) entry which is preliminary data.</text>
</comment>
<dbReference type="PIRSF" id="PIRSF032582">
    <property type="entry name" value="Cas2"/>
    <property type="match status" value="1"/>
</dbReference>
<evidence type="ECO:0000313" key="11">
    <source>
        <dbReference type="EMBL" id="PZF91791.1"/>
    </source>
</evidence>
<comment type="function">
    <text evidence="9">CRISPR (clustered regularly interspaced short palindromic repeat), is an adaptive immune system that provides protection against mobile genetic elements (viruses, transposable elements and conjugative plasmids). CRISPR clusters contain sequences complementary to antecedent mobile elements and target invading nucleic acids. CRISPR clusters are transcribed and processed into CRISPR RNA (crRNA). Functions as a ssRNA-specific endoribonuclease. Involved in the integration of spacer DNA into the CRISPR cassette.</text>
</comment>
<dbReference type="GO" id="GO:0046872">
    <property type="term" value="F:metal ion binding"/>
    <property type="evidence" value="ECO:0007669"/>
    <property type="project" value="UniProtKB-UniRule"/>
</dbReference>
<gene>
    <name evidence="9 11" type="primary">cas2</name>
    <name evidence="11" type="ORF">C1I93_20755</name>
</gene>
<keyword evidence="6 9" id="KW-0378">Hydrolase</keyword>
<dbReference type="Pfam" id="PF09827">
    <property type="entry name" value="CRISPR_Cas2"/>
    <property type="match status" value="1"/>
</dbReference>
<evidence type="ECO:0000256" key="3">
    <source>
        <dbReference type="ARBA" id="ARBA00022722"/>
    </source>
</evidence>
<dbReference type="GO" id="GO:0043571">
    <property type="term" value="P:maintenance of CRISPR repeat elements"/>
    <property type="evidence" value="ECO:0007669"/>
    <property type="project" value="UniProtKB-UniRule"/>
</dbReference>
<dbReference type="GO" id="GO:0016787">
    <property type="term" value="F:hydrolase activity"/>
    <property type="evidence" value="ECO:0007669"/>
    <property type="project" value="UniProtKB-KW"/>
</dbReference>
<evidence type="ECO:0000256" key="2">
    <source>
        <dbReference type="ARBA" id="ARBA00009959"/>
    </source>
</evidence>
<reference evidence="11 12" key="1">
    <citation type="submission" date="2018-01" db="EMBL/GenBank/DDBJ databases">
        <title>Draft genome sequence of Jishengella endophytica.</title>
        <authorList>
            <person name="Sahin N."/>
            <person name="Ay H."/>
            <person name="Saygin H."/>
        </authorList>
    </citation>
    <scope>NUCLEOTIDE SEQUENCE [LARGE SCALE GENOMIC DNA]</scope>
    <source>
        <strain evidence="11 12">DSM 45430</strain>
    </source>
</reference>
<evidence type="ECO:0000256" key="10">
    <source>
        <dbReference type="PIRNR" id="PIRNR032582"/>
    </source>
</evidence>
<sequence length="96" mass="10755">MEYLITYDVDTTTKQGERRLRRVAKVCEGYGIRVQKSVFEVTCTAAQLPSLRQQLIDIIDAQADSIRLYRLTAGSLRAVECLGAARLAPHHGDHIL</sequence>
<evidence type="ECO:0000256" key="7">
    <source>
        <dbReference type="ARBA" id="ARBA00022842"/>
    </source>
</evidence>
<dbReference type="NCBIfam" id="TIGR01573">
    <property type="entry name" value="cas2"/>
    <property type="match status" value="1"/>
</dbReference>
<comment type="similarity">
    <text evidence="2 9 10">Belongs to the CRISPR-associated endoribonuclease Cas2 protein family.</text>
</comment>
<comment type="subunit">
    <text evidence="9">Homodimer, forms a heterotetramer with a Cas1 homodimer.</text>
</comment>
<dbReference type="PANTHER" id="PTHR34405:SF3">
    <property type="entry name" value="CRISPR-ASSOCIATED ENDORIBONUCLEASE CAS2 3"/>
    <property type="match status" value="1"/>
</dbReference>
<dbReference type="PANTHER" id="PTHR34405">
    <property type="entry name" value="CRISPR-ASSOCIATED ENDORIBONUCLEASE CAS2"/>
    <property type="match status" value="1"/>
</dbReference>
<keyword evidence="3 9" id="KW-0540">Nuclease</keyword>
<keyword evidence="4 9" id="KW-0479">Metal-binding</keyword>
<accession>A0A2W2BWY4</accession>
<dbReference type="InterPro" id="IPR021127">
    <property type="entry name" value="CRISPR_associated_Cas2"/>
</dbReference>
<dbReference type="HAMAP" id="MF_01471">
    <property type="entry name" value="Cas2"/>
    <property type="match status" value="1"/>
</dbReference>
<dbReference type="Gene3D" id="3.30.70.240">
    <property type="match status" value="1"/>
</dbReference>
<dbReference type="EC" id="3.1.-.-" evidence="9"/>
<evidence type="ECO:0000256" key="9">
    <source>
        <dbReference type="HAMAP-Rule" id="MF_01471"/>
    </source>
</evidence>
<keyword evidence="12" id="KW-1185">Reference proteome</keyword>
<evidence type="ECO:0000256" key="5">
    <source>
        <dbReference type="ARBA" id="ARBA00022759"/>
    </source>
</evidence>
<keyword evidence="7 9" id="KW-0460">Magnesium</keyword>
<dbReference type="InterPro" id="IPR019199">
    <property type="entry name" value="Virulence_VapD/CRISPR_Cas2"/>
</dbReference>
<proteinExistence type="inferred from homology"/>
<evidence type="ECO:0000313" key="12">
    <source>
        <dbReference type="Proteomes" id="UP000248627"/>
    </source>
</evidence>
<organism evidence="11 12">
    <name type="scientific">Micromonospora endophytica</name>
    <dbReference type="NCBI Taxonomy" id="515350"/>
    <lineage>
        <taxon>Bacteria</taxon>
        <taxon>Bacillati</taxon>
        <taxon>Actinomycetota</taxon>
        <taxon>Actinomycetes</taxon>
        <taxon>Micromonosporales</taxon>
        <taxon>Micromonosporaceae</taxon>
        <taxon>Micromonospora</taxon>
    </lineage>
</organism>
<dbReference type="GO" id="GO:0004521">
    <property type="term" value="F:RNA endonuclease activity"/>
    <property type="evidence" value="ECO:0007669"/>
    <property type="project" value="UniProtKB-UniRule"/>
</dbReference>
<dbReference type="OrthoDB" id="9798176at2"/>
<dbReference type="AlphaFoldDB" id="A0A2W2BWY4"/>
<protein>
    <recommendedName>
        <fullName evidence="9">CRISPR-associated endoribonuclease Cas2</fullName>
        <ecNumber evidence="9">3.1.-.-</ecNumber>
    </recommendedName>
</protein>
<evidence type="ECO:0000256" key="8">
    <source>
        <dbReference type="ARBA" id="ARBA00023118"/>
    </source>
</evidence>
<keyword evidence="8 9" id="KW-0051">Antiviral defense</keyword>
<dbReference type="SUPFAM" id="SSF143430">
    <property type="entry name" value="TTP0101/SSO1404-like"/>
    <property type="match status" value="1"/>
</dbReference>
<evidence type="ECO:0000256" key="6">
    <source>
        <dbReference type="ARBA" id="ARBA00022801"/>
    </source>
</evidence>
<dbReference type="Proteomes" id="UP000248627">
    <property type="component" value="Unassembled WGS sequence"/>
</dbReference>
<dbReference type="CDD" id="cd09725">
    <property type="entry name" value="Cas2_I_II_III"/>
    <property type="match status" value="1"/>
</dbReference>
<evidence type="ECO:0000256" key="4">
    <source>
        <dbReference type="ARBA" id="ARBA00022723"/>
    </source>
</evidence>
<name>A0A2W2BWY4_9ACTN</name>
<evidence type="ECO:0000256" key="1">
    <source>
        <dbReference type="ARBA" id="ARBA00001946"/>
    </source>
</evidence>
<feature type="binding site" evidence="9">
    <location>
        <position position="8"/>
    </location>
    <ligand>
        <name>Mg(2+)</name>
        <dbReference type="ChEBI" id="CHEBI:18420"/>
        <note>catalytic</note>
    </ligand>
</feature>
<keyword evidence="5 9" id="KW-0255">Endonuclease</keyword>